<keyword evidence="4" id="KW-0029">Amino-acid transport</keyword>
<dbReference type="Pfam" id="PF13458">
    <property type="entry name" value="Peripla_BP_6"/>
    <property type="match status" value="1"/>
</dbReference>
<feature type="domain" description="Leucine-binding protein" evidence="5">
    <location>
        <begin position="34"/>
        <end position="355"/>
    </location>
</feature>
<organism evidence="6 7">
    <name type="scientific">Chelatococcus asaccharovorans</name>
    <dbReference type="NCBI Taxonomy" id="28210"/>
    <lineage>
        <taxon>Bacteria</taxon>
        <taxon>Pseudomonadati</taxon>
        <taxon>Pseudomonadota</taxon>
        <taxon>Alphaproteobacteria</taxon>
        <taxon>Hyphomicrobiales</taxon>
        <taxon>Chelatococcaceae</taxon>
        <taxon>Chelatococcus</taxon>
    </lineage>
</organism>
<dbReference type="PRINTS" id="PR00337">
    <property type="entry name" value="LEUILEVALBP"/>
</dbReference>
<dbReference type="CDD" id="cd06349">
    <property type="entry name" value="PBP1_ABC_HAAT-like"/>
    <property type="match status" value="1"/>
</dbReference>
<dbReference type="InterPro" id="IPR051010">
    <property type="entry name" value="BCAA_transport"/>
</dbReference>
<protein>
    <submittedName>
        <fullName evidence="6">Branched-chain amino acid transport system substrate-binding protein</fullName>
    </submittedName>
</protein>
<sequence length="379" mass="40488">MSLTRRHIVQLATAGAAAGLLPATTFAQGAKKTLTLGLSAPITGNQAQYGEDIKRGAELAIAELNAKNAVPDITFQLAVEDSKGDPQEAANVAQKFAARGDITAVVGDFSSTASLAAAPIYQRAGIIMITPTASHPDITKTGNFIFRNTPIAATEADATTDWGTKDLGLKKIAIIGRNDDYGRVYGELFKKRAIANGATVVGEDYINAETPDLKPTITSLRARQPDGVLLALFQVEAALLFRQSREMNFRPTFLSGAGLFNPQVISLAREAANGLLLVSTYHPASDRVEVKSFVDLFKSKYSIVPSKFSAHAFDAVSLIANATKAAGSPNTTRIRDALAATKNFNGVTGVISIDPNREIILALQRIMVKNEEFVPWQKS</sequence>
<dbReference type="PANTHER" id="PTHR30483:SF6">
    <property type="entry name" value="PERIPLASMIC BINDING PROTEIN OF ABC TRANSPORTER FOR NATURAL AMINO ACIDS"/>
    <property type="match status" value="1"/>
</dbReference>
<dbReference type="OrthoDB" id="9791590at2"/>
<gene>
    <name evidence="6" type="ORF">C7450_112173</name>
</gene>
<dbReference type="InterPro" id="IPR006311">
    <property type="entry name" value="TAT_signal"/>
</dbReference>
<name>A0A2V3TY69_9HYPH</name>
<dbReference type="RefSeq" id="WP_110377379.1">
    <property type="nucleotide sequence ID" value="NZ_JAHBRY010000002.1"/>
</dbReference>
<accession>A0A2V3TY69</accession>
<proteinExistence type="inferred from homology"/>
<dbReference type="SUPFAM" id="SSF53822">
    <property type="entry name" value="Periplasmic binding protein-like I"/>
    <property type="match status" value="1"/>
</dbReference>
<dbReference type="InterPro" id="IPR028081">
    <property type="entry name" value="Leu-bd"/>
</dbReference>
<dbReference type="PROSITE" id="PS51318">
    <property type="entry name" value="TAT"/>
    <property type="match status" value="1"/>
</dbReference>
<evidence type="ECO:0000256" key="3">
    <source>
        <dbReference type="ARBA" id="ARBA00022729"/>
    </source>
</evidence>
<keyword evidence="2" id="KW-0813">Transport</keyword>
<comment type="similarity">
    <text evidence="1">Belongs to the leucine-binding protein family.</text>
</comment>
<evidence type="ECO:0000256" key="2">
    <source>
        <dbReference type="ARBA" id="ARBA00022448"/>
    </source>
</evidence>
<reference evidence="6 7" key="1">
    <citation type="submission" date="2018-05" db="EMBL/GenBank/DDBJ databases">
        <title>Genomic Encyclopedia of Type Strains, Phase IV (KMG-IV): sequencing the most valuable type-strain genomes for metagenomic binning, comparative biology and taxonomic classification.</title>
        <authorList>
            <person name="Goeker M."/>
        </authorList>
    </citation>
    <scope>NUCLEOTIDE SEQUENCE [LARGE SCALE GENOMIC DNA]</scope>
    <source>
        <strain evidence="6 7">DSM 6462</strain>
    </source>
</reference>
<dbReference type="EMBL" id="QJJK01000012">
    <property type="protein sequence ID" value="PXW54144.1"/>
    <property type="molecule type" value="Genomic_DNA"/>
</dbReference>
<keyword evidence="7" id="KW-1185">Reference proteome</keyword>
<dbReference type="InterPro" id="IPR000709">
    <property type="entry name" value="Leu_Ile_Val-bd"/>
</dbReference>
<evidence type="ECO:0000256" key="1">
    <source>
        <dbReference type="ARBA" id="ARBA00010062"/>
    </source>
</evidence>
<dbReference type="GO" id="GO:0006865">
    <property type="term" value="P:amino acid transport"/>
    <property type="evidence" value="ECO:0007669"/>
    <property type="project" value="UniProtKB-KW"/>
</dbReference>
<dbReference type="Proteomes" id="UP000248021">
    <property type="component" value="Unassembled WGS sequence"/>
</dbReference>
<dbReference type="InterPro" id="IPR028082">
    <property type="entry name" value="Peripla_BP_I"/>
</dbReference>
<evidence type="ECO:0000259" key="5">
    <source>
        <dbReference type="Pfam" id="PF13458"/>
    </source>
</evidence>
<dbReference type="AlphaFoldDB" id="A0A2V3TY69"/>
<evidence type="ECO:0000313" key="7">
    <source>
        <dbReference type="Proteomes" id="UP000248021"/>
    </source>
</evidence>
<evidence type="ECO:0000256" key="4">
    <source>
        <dbReference type="ARBA" id="ARBA00022970"/>
    </source>
</evidence>
<dbReference type="PANTHER" id="PTHR30483">
    <property type="entry name" value="LEUCINE-SPECIFIC-BINDING PROTEIN"/>
    <property type="match status" value="1"/>
</dbReference>
<evidence type="ECO:0000313" key="6">
    <source>
        <dbReference type="EMBL" id="PXW54144.1"/>
    </source>
</evidence>
<comment type="caution">
    <text evidence="6">The sequence shown here is derived from an EMBL/GenBank/DDBJ whole genome shotgun (WGS) entry which is preliminary data.</text>
</comment>
<dbReference type="Gene3D" id="3.40.50.2300">
    <property type="match status" value="2"/>
</dbReference>
<keyword evidence="3" id="KW-0732">Signal</keyword>